<evidence type="ECO:0000313" key="2">
    <source>
        <dbReference type="Proteomes" id="UP000717696"/>
    </source>
</evidence>
<dbReference type="EMBL" id="JAGMUU010000004">
    <property type="protein sequence ID" value="KAH7155082.1"/>
    <property type="molecule type" value="Genomic_DNA"/>
</dbReference>
<organism evidence="1 2">
    <name type="scientific">Dactylonectria estremocensis</name>
    <dbReference type="NCBI Taxonomy" id="1079267"/>
    <lineage>
        <taxon>Eukaryota</taxon>
        <taxon>Fungi</taxon>
        <taxon>Dikarya</taxon>
        <taxon>Ascomycota</taxon>
        <taxon>Pezizomycotina</taxon>
        <taxon>Sordariomycetes</taxon>
        <taxon>Hypocreomycetidae</taxon>
        <taxon>Hypocreales</taxon>
        <taxon>Nectriaceae</taxon>
        <taxon>Dactylonectria</taxon>
    </lineage>
</organism>
<evidence type="ECO:0000313" key="1">
    <source>
        <dbReference type="EMBL" id="KAH7155082.1"/>
    </source>
</evidence>
<accession>A0A9P9F6X2</accession>
<name>A0A9P9F6X2_9HYPO</name>
<dbReference type="InterPro" id="IPR021047">
    <property type="entry name" value="Mannosyltransferase_CMT1"/>
</dbReference>
<dbReference type="PANTHER" id="PTHR34144:SF5">
    <property type="entry name" value="ALPHA-1,3-MANNOSYLTRANSFERASE CMT1"/>
    <property type="match status" value="1"/>
</dbReference>
<dbReference type="PANTHER" id="PTHR34144">
    <property type="entry name" value="CHROMOSOME 8, WHOLE GENOME SHOTGUN SEQUENCE"/>
    <property type="match status" value="1"/>
</dbReference>
<gene>
    <name evidence="1" type="ORF">B0J13DRAFT_582227</name>
</gene>
<dbReference type="Proteomes" id="UP000717696">
    <property type="component" value="Unassembled WGS sequence"/>
</dbReference>
<keyword evidence="2" id="KW-1185">Reference proteome</keyword>
<dbReference type="AlphaFoldDB" id="A0A9P9F6X2"/>
<proteinExistence type="predicted"/>
<dbReference type="Pfam" id="PF11735">
    <property type="entry name" value="CAP59_mtransfer"/>
    <property type="match status" value="2"/>
</dbReference>
<sequence>MRRKLWLLAVPVTLSLFLALSLYFDSDQLRRILLPFFAVRAHNLSRLECPYLNSTRYGNLKAIDEGSSIEYFFALDLRQCLALLPTLLGSILEAMRFLGPERCALSIVEGFSPDGTYDILTAIKQNLEEVGASYHFQASRIDTSKGDRIQKLADLRNMALKPLIDQPDRVTETTTILFLNDVAIFARGINGDSFFEIPPDGNWDSAWKLFGHAEETRGRFSRTLPFQAFSCWNGAVTFAARLLTKEGLRFRRADRGRDKCEQGEPQLCCKDMWFHGLGKIAVIPTVNLGYSVEKGKMIKEAKGFVSDHVAKQHHADDMFEWAVQPPARVKRMPTWDHQFRKAWNQSLLRRKK</sequence>
<protein>
    <submittedName>
        <fullName evidence="1">Glycosyltransferase family 69 protein</fullName>
    </submittedName>
</protein>
<comment type="caution">
    <text evidence="1">The sequence shown here is derived from an EMBL/GenBank/DDBJ whole genome shotgun (WGS) entry which is preliminary data.</text>
</comment>
<reference evidence="1" key="1">
    <citation type="journal article" date="2021" name="Nat. Commun.">
        <title>Genetic determinants of endophytism in the Arabidopsis root mycobiome.</title>
        <authorList>
            <person name="Mesny F."/>
            <person name="Miyauchi S."/>
            <person name="Thiergart T."/>
            <person name="Pickel B."/>
            <person name="Atanasova L."/>
            <person name="Karlsson M."/>
            <person name="Huettel B."/>
            <person name="Barry K.W."/>
            <person name="Haridas S."/>
            <person name="Chen C."/>
            <person name="Bauer D."/>
            <person name="Andreopoulos W."/>
            <person name="Pangilinan J."/>
            <person name="LaButti K."/>
            <person name="Riley R."/>
            <person name="Lipzen A."/>
            <person name="Clum A."/>
            <person name="Drula E."/>
            <person name="Henrissat B."/>
            <person name="Kohler A."/>
            <person name="Grigoriev I.V."/>
            <person name="Martin F.M."/>
            <person name="Hacquard S."/>
        </authorList>
    </citation>
    <scope>NUCLEOTIDE SEQUENCE</scope>
    <source>
        <strain evidence="1">MPI-CAGE-AT-0021</strain>
    </source>
</reference>
<dbReference type="OrthoDB" id="262547at2759"/>